<dbReference type="InterPro" id="IPR002125">
    <property type="entry name" value="CMP_dCMP_dom"/>
</dbReference>
<dbReference type="SUPFAM" id="SSF53597">
    <property type="entry name" value="Dihydrofolate reductase-like"/>
    <property type="match status" value="1"/>
</dbReference>
<dbReference type="Gene3D" id="3.40.430.10">
    <property type="entry name" value="Dihydrofolate Reductase, subunit A"/>
    <property type="match status" value="1"/>
</dbReference>
<dbReference type="PANTHER" id="PTHR38011:SF7">
    <property type="entry name" value="2,5-DIAMINO-6-RIBOSYLAMINO-4(3H)-PYRIMIDINONE 5'-PHOSPHATE REDUCTASE"/>
    <property type="match status" value="1"/>
</dbReference>
<evidence type="ECO:0000256" key="5">
    <source>
        <dbReference type="ARBA" id="ARBA00007417"/>
    </source>
</evidence>
<dbReference type="NCBIfam" id="TIGR00227">
    <property type="entry name" value="ribD_Cterm"/>
    <property type="match status" value="1"/>
</dbReference>
<accession>A0A5C8NXU1</accession>
<feature type="binding site" evidence="18">
    <location>
        <position position="84"/>
    </location>
    <ligand>
        <name>Zn(2+)</name>
        <dbReference type="ChEBI" id="CHEBI:29105"/>
        <note>catalytic</note>
    </ligand>
</feature>
<feature type="binding site" evidence="17">
    <location>
        <position position="154"/>
    </location>
    <ligand>
        <name>NADP(+)</name>
        <dbReference type="ChEBI" id="CHEBI:58349"/>
    </ligand>
</feature>
<dbReference type="NCBIfam" id="TIGR00326">
    <property type="entry name" value="eubact_ribD"/>
    <property type="match status" value="1"/>
</dbReference>
<comment type="function">
    <text evidence="1 15">Converts 2,5-diamino-6-(ribosylamino)-4(3h)-pyrimidinone 5'-phosphate into 5-amino-6-(ribosylamino)-2,4(1h,3h)-pyrimidinedione 5'-phosphate.</text>
</comment>
<organism evidence="20 21">
    <name type="scientific">Cerasibacillus terrae</name>
    <dbReference type="NCBI Taxonomy" id="2498845"/>
    <lineage>
        <taxon>Bacteria</taxon>
        <taxon>Bacillati</taxon>
        <taxon>Bacillota</taxon>
        <taxon>Bacilli</taxon>
        <taxon>Bacillales</taxon>
        <taxon>Bacillaceae</taxon>
        <taxon>Cerasibacillus</taxon>
    </lineage>
</organism>
<dbReference type="GO" id="GO:0008270">
    <property type="term" value="F:zinc ion binding"/>
    <property type="evidence" value="ECO:0007669"/>
    <property type="project" value="InterPro"/>
</dbReference>
<evidence type="ECO:0000256" key="13">
    <source>
        <dbReference type="ARBA" id="ARBA00049861"/>
    </source>
</evidence>
<keyword evidence="10 15" id="KW-0521">NADP</keyword>
<keyword evidence="11 15" id="KW-0560">Oxidoreductase</keyword>
<dbReference type="InterPro" id="IPR011549">
    <property type="entry name" value="RibD_C"/>
</dbReference>
<dbReference type="Proteomes" id="UP000321574">
    <property type="component" value="Unassembled WGS sequence"/>
</dbReference>
<dbReference type="InterPro" id="IPR024072">
    <property type="entry name" value="DHFR-like_dom_sf"/>
</dbReference>
<evidence type="ECO:0000256" key="9">
    <source>
        <dbReference type="ARBA" id="ARBA00022833"/>
    </source>
</evidence>
<sequence length="370" mass="40967">MIDETYMELALQLAEKTLGQTSPNPVVGAVVVKDGKVVGLGAHLQPGDAHAEVIALEMASEKAKDATLYVTLEPCSHYGKTPPCVEKIITNGLKRVVIATLDPHEKVNGQGVKRLIEAGIDVKVGVLEEKAVLLNQFFFHYIKTNLPYITLKAAMSLDGKIATKTGESKWITNQEAREDVHHLRKTHDAILVGINTVLEDNPSLTARFPDTGKHPIRIILDTHLRTPIDSTVVTDNQVETWIFVGKEVRREQMENFADFQQVTIIQLPSEKIDIKEILHQLGEREITSLFVEGGAEIHGSFLKEGLFQQVMMYIAPKLIGGRNAPTVFGGEGIEKMADVFNLQFTEIEQLGKDLKIIAVKKEDTNVYGNC</sequence>
<evidence type="ECO:0000256" key="1">
    <source>
        <dbReference type="ARBA" id="ARBA00002151"/>
    </source>
</evidence>
<proteinExistence type="inferred from homology"/>
<dbReference type="Gene3D" id="3.40.140.10">
    <property type="entry name" value="Cytidine Deaminase, domain 2"/>
    <property type="match status" value="1"/>
</dbReference>
<dbReference type="PIRSF" id="PIRSF006769">
    <property type="entry name" value="RibD"/>
    <property type="match status" value="1"/>
</dbReference>
<dbReference type="InterPro" id="IPR004794">
    <property type="entry name" value="Eubact_RibD"/>
</dbReference>
<dbReference type="PANTHER" id="PTHR38011">
    <property type="entry name" value="DIHYDROFOLATE REDUCTASE FAMILY PROTEIN (AFU_ORTHOLOGUE AFUA_8G06820)"/>
    <property type="match status" value="1"/>
</dbReference>
<comment type="catalytic activity">
    <reaction evidence="14 15">
        <text>2,5-diamino-6-hydroxy-4-(5-phosphoribosylamino)-pyrimidine + H2O + H(+) = 5-amino-6-(5-phospho-D-ribosylamino)uracil + NH4(+)</text>
        <dbReference type="Rhea" id="RHEA:21868"/>
        <dbReference type="ChEBI" id="CHEBI:15377"/>
        <dbReference type="ChEBI" id="CHEBI:15378"/>
        <dbReference type="ChEBI" id="CHEBI:28938"/>
        <dbReference type="ChEBI" id="CHEBI:58453"/>
        <dbReference type="ChEBI" id="CHEBI:58614"/>
        <dbReference type="EC" id="3.5.4.26"/>
    </reaction>
</comment>
<evidence type="ECO:0000256" key="2">
    <source>
        <dbReference type="ARBA" id="ARBA00004882"/>
    </source>
</evidence>
<evidence type="ECO:0000256" key="6">
    <source>
        <dbReference type="ARBA" id="ARBA00022619"/>
    </source>
</evidence>
<dbReference type="InterPro" id="IPR016192">
    <property type="entry name" value="APOBEC/CMP_deaminase_Zn-bd"/>
</dbReference>
<dbReference type="PROSITE" id="PS00903">
    <property type="entry name" value="CYT_DCMP_DEAMINASES_1"/>
    <property type="match status" value="1"/>
</dbReference>
<evidence type="ECO:0000313" key="20">
    <source>
        <dbReference type="EMBL" id="TXL65793.1"/>
    </source>
</evidence>
<dbReference type="EMBL" id="VDUW01000003">
    <property type="protein sequence ID" value="TXL65793.1"/>
    <property type="molecule type" value="Genomic_DNA"/>
</dbReference>
<feature type="binding site" evidence="17">
    <location>
        <position position="292"/>
    </location>
    <ligand>
        <name>substrate</name>
    </ligand>
</feature>
<evidence type="ECO:0000256" key="10">
    <source>
        <dbReference type="ARBA" id="ARBA00022857"/>
    </source>
</evidence>
<feature type="active site" description="Proton donor" evidence="16">
    <location>
        <position position="52"/>
    </location>
</feature>
<comment type="similarity">
    <text evidence="5 15">In the C-terminal section; belongs to the HTP reductase family.</text>
</comment>
<reference evidence="20 21" key="1">
    <citation type="submission" date="2019-06" db="EMBL/GenBank/DDBJ databases">
        <title>Cerasibacillus sp. nov., isolated from maize field.</title>
        <authorList>
            <person name="Lin S.-Y."/>
            <person name="Tsai C.-F."/>
            <person name="Young C.-C."/>
        </authorList>
    </citation>
    <scope>NUCLEOTIDE SEQUENCE [LARGE SCALE GENOMIC DNA]</scope>
    <source>
        <strain evidence="20 21">CC-CFT480</strain>
    </source>
</reference>
<evidence type="ECO:0000259" key="19">
    <source>
        <dbReference type="PROSITE" id="PS51747"/>
    </source>
</evidence>
<evidence type="ECO:0000313" key="21">
    <source>
        <dbReference type="Proteomes" id="UP000321574"/>
    </source>
</evidence>
<dbReference type="AlphaFoldDB" id="A0A5C8NXU1"/>
<keyword evidence="7 15" id="KW-0479">Metal-binding</keyword>
<dbReference type="OrthoDB" id="9800865at2"/>
<evidence type="ECO:0000256" key="14">
    <source>
        <dbReference type="ARBA" id="ARBA00049886"/>
    </source>
</evidence>
<dbReference type="InterPro" id="IPR002734">
    <property type="entry name" value="RibDG_C"/>
</dbReference>
<evidence type="ECO:0000256" key="11">
    <source>
        <dbReference type="ARBA" id="ARBA00023002"/>
    </source>
</evidence>
<dbReference type="PROSITE" id="PS51747">
    <property type="entry name" value="CYT_DCMP_DEAMINASES_2"/>
    <property type="match status" value="1"/>
</dbReference>
<evidence type="ECO:0000256" key="7">
    <source>
        <dbReference type="ARBA" id="ARBA00022723"/>
    </source>
</evidence>
<feature type="binding site" evidence="18">
    <location>
        <position position="75"/>
    </location>
    <ligand>
        <name>Zn(2+)</name>
        <dbReference type="ChEBI" id="CHEBI:29105"/>
        <note>catalytic</note>
    </ligand>
</feature>
<dbReference type="Pfam" id="PF00383">
    <property type="entry name" value="dCMP_cyt_deam_1"/>
    <property type="match status" value="1"/>
</dbReference>
<evidence type="ECO:0000256" key="12">
    <source>
        <dbReference type="ARBA" id="ARBA00023268"/>
    </source>
</evidence>
<feature type="binding site" evidence="17">
    <location>
        <position position="168"/>
    </location>
    <ligand>
        <name>substrate</name>
    </ligand>
</feature>
<dbReference type="GO" id="GO:0050661">
    <property type="term" value="F:NADP binding"/>
    <property type="evidence" value="ECO:0007669"/>
    <property type="project" value="InterPro"/>
</dbReference>
<comment type="pathway">
    <text evidence="2 15">Cofactor biosynthesis; riboflavin biosynthesis; 5-amino-6-(D-ribitylamino)uracil from GTP: step 2/4.</text>
</comment>
<evidence type="ECO:0000256" key="3">
    <source>
        <dbReference type="ARBA" id="ARBA00004910"/>
    </source>
</evidence>
<dbReference type="EC" id="1.1.1.193" evidence="15"/>
<comment type="similarity">
    <text evidence="4 15">In the N-terminal section; belongs to the cytidine and deoxycytidylate deaminase family.</text>
</comment>
<evidence type="ECO:0000256" key="8">
    <source>
        <dbReference type="ARBA" id="ARBA00022801"/>
    </source>
</evidence>
<comment type="pathway">
    <text evidence="3 15">Cofactor biosynthesis; riboflavin biosynthesis; 5-amino-6-(D-ribitylamino)uracil from GTP: step 3/4.</text>
</comment>
<evidence type="ECO:0000256" key="16">
    <source>
        <dbReference type="PIRSR" id="PIRSR006769-1"/>
    </source>
</evidence>
<evidence type="ECO:0000256" key="4">
    <source>
        <dbReference type="ARBA" id="ARBA00005259"/>
    </source>
</evidence>
<keyword evidence="21" id="KW-1185">Reference proteome</keyword>
<protein>
    <recommendedName>
        <fullName evidence="15">Riboflavin biosynthesis protein RibD</fullName>
    </recommendedName>
    <domain>
        <recommendedName>
            <fullName evidence="15">Diaminohydroxyphosphoribosylaminopyrimidine deaminase</fullName>
            <shortName evidence="15">DRAP deaminase</shortName>
            <ecNumber evidence="15">3.5.4.26</ecNumber>
        </recommendedName>
        <alternativeName>
            <fullName evidence="15">Riboflavin-specific deaminase</fullName>
        </alternativeName>
    </domain>
    <domain>
        <recommendedName>
            <fullName evidence="15">5-amino-6-(5-phosphoribosylamino)uracil reductase</fullName>
            <ecNumber evidence="15">1.1.1.193</ecNumber>
        </recommendedName>
        <alternativeName>
            <fullName evidence="15">HTP reductase</fullName>
        </alternativeName>
    </domain>
</protein>
<feature type="binding site" evidence="17">
    <location>
        <position position="204"/>
    </location>
    <ligand>
        <name>substrate</name>
    </ligand>
</feature>
<comment type="caution">
    <text evidence="20">The sequence shown here is derived from an EMBL/GenBank/DDBJ whole genome shotgun (WGS) entry which is preliminary data.</text>
</comment>
<gene>
    <name evidence="20" type="primary">ribD</name>
    <name evidence="20" type="ORF">FHP05_06655</name>
</gene>
<keyword evidence="8 15" id="KW-0378">Hydrolase</keyword>
<dbReference type="GO" id="GO:0008835">
    <property type="term" value="F:diaminohydroxyphosphoribosylaminopyrimidine deaminase activity"/>
    <property type="evidence" value="ECO:0007669"/>
    <property type="project" value="UniProtKB-EC"/>
</dbReference>
<name>A0A5C8NXU1_9BACI</name>
<feature type="binding site" evidence="17">
    <location>
        <position position="207"/>
    </location>
    <ligand>
        <name>substrate</name>
    </ligand>
</feature>
<dbReference type="CDD" id="cd01284">
    <property type="entry name" value="Riboflavin_deaminase-reductase"/>
    <property type="match status" value="1"/>
</dbReference>
<dbReference type="RefSeq" id="WP_147666463.1">
    <property type="nucleotide sequence ID" value="NZ_VDUW01000003.1"/>
</dbReference>
<keyword evidence="12" id="KW-0511">Multifunctional enzyme</keyword>
<dbReference type="FunFam" id="3.40.140.10:FF:000025">
    <property type="entry name" value="Riboflavin biosynthesis protein RibD"/>
    <property type="match status" value="1"/>
</dbReference>
<feature type="domain" description="CMP/dCMP-type deaminase" evidence="19">
    <location>
        <begin position="1"/>
        <end position="123"/>
    </location>
</feature>
<feature type="binding site" evidence="17">
    <location>
        <position position="222"/>
    </location>
    <ligand>
        <name>NADP(+)</name>
        <dbReference type="ChEBI" id="CHEBI:58349"/>
    </ligand>
</feature>
<feature type="binding site" evidence="17">
    <location>
        <position position="184"/>
    </location>
    <ligand>
        <name>substrate</name>
    </ligand>
</feature>
<dbReference type="UniPathway" id="UPA00275">
    <property type="reaction ID" value="UER00401"/>
</dbReference>
<comment type="catalytic activity">
    <reaction evidence="13 15">
        <text>5-amino-6-(5-phospho-D-ribitylamino)uracil + NADP(+) = 5-amino-6-(5-phospho-D-ribosylamino)uracil + NADPH + H(+)</text>
        <dbReference type="Rhea" id="RHEA:17845"/>
        <dbReference type="ChEBI" id="CHEBI:15378"/>
        <dbReference type="ChEBI" id="CHEBI:57783"/>
        <dbReference type="ChEBI" id="CHEBI:58349"/>
        <dbReference type="ChEBI" id="CHEBI:58421"/>
        <dbReference type="ChEBI" id="CHEBI:58453"/>
        <dbReference type="EC" id="1.1.1.193"/>
    </reaction>
</comment>
<dbReference type="InterPro" id="IPR050765">
    <property type="entry name" value="Riboflavin_Biosynth_HTPR"/>
</dbReference>
<keyword evidence="6 15" id="KW-0686">Riboflavin biosynthesis</keyword>
<comment type="cofactor">
    <cofactor evidence="15 18">
        <name>Zn(2+)</name>
        <dbReference type="ChEBI" id="CHEBI:29105"/>
    </cofactor>
    <text evidence="15 18">Binds 1 zinc ion.</text>
</comment>
<dbReference type="InterPro" id="IPR016193">
    <property type="entry name" value="Cytidine_deaminase-like"/>
</dbReference>
<evidence type="ECO:0000256" key="18">
    <source>
        <dbReference type="PIRSR" id="PIRSR006769-3"/>
    </source>
</evidence>
<keyword evidence="9 15" id="KW-0862">Zinc</keyword>
<feature type="binding site" evidence="17">
    <location>
        <begin position="294"/>
        <end position="300"/>
    </location>
    <ligand>
        <name>NADP(+)</name>
        <dbReference type="ChEBI" id="CHEBI:58349"/>
    </ligand>
</feature>
<dbReference type="GO" id="GO:0009231">
    <property type="term" value="P:riboflavin biosynthetic process"/>
    <property type="evidence" value="ECO:0007669"/>
    <property type="project" value="UniProtKB-UniPathway"/>
</dbReference>
<feature type="binding site" evidence="17">
    <location>
        <position position="200"/>
    </location>
    <ligand>
        <name>NADP(+)</name>
        <dbReference type="ChEBI" id="CHEBI:58349"/>
    </ligand>
</feature>
<evidence type="ECO:0000256" key="17">
    <source>
        <dbReference type="PIRSR" id="PIRSR006769-2"/>
    </source>
</evidence>
<evidence type="ECO:0000256" key="15">
    <source>
        <dbReference type="PIRNR" id="PIRNR006769"/>
    </source>
</evidence>
<dbReference type="SUPFAM" id="SSF53927">
    <property type="entry name" value="Cytidine deaminase-like"/>
    <property type="match status" value="1"/>
</dbReference>
<dbReference type="EC" id="3.5.4.26" evidence="15"/>
<dbReference type="GO" id="GO:0008703">
    <property type="term" value="F:5-amino-6-(5-phosphoribosylamino)uracil reductase activity"/>
    <property type="evidence" value="ECO:0007669"/>
    <property type="project" value="UniProtKB-EC"/>
</dbReference>
<dbReference type="Pfam" id="PF01872">
    <property type="entry name" value="RibD_C"/>
    <property type="match status" value="1"/>
</dbReference>
<feature type="binding site" evidence="17">
    <location>
        <position position="170"/>
    </location>
    <ligand>
        <name>NADP(+)</name>
        <dbReference type="ChEBI" id="CHEBI:58349"/>
    </ligand>
</feature>
<feature type="binding site" evidence="18">
    <location>
        <position position="50"/>
    </location>
    <ligand>
        <name>Zn(2+)</name>
        <dbReference type="ChEBI" id="CHEBI:29105"/>
        <note>catalytic</note>
    </ligand>
</feature>
<feature type="binding site" evidence="17">
    <location>
        <position position="196"/>
    </location>
    <ligand>
        <name>NADP(+)</name>
        <dbReference type="ChEBI" id="CHEBI:58349"/>
    </ligand>
</feature>